<keyword evidence="6" id="KW-1185">Reference proteome</keyword>
<feature type="region of interest" description="Disordered" evidence="4">
    <location>
        <begin position="215"/>
        <end position="249"/>
    </location>
</feature>
<protein>
    <submittedName>
        <fullName evidence="5">Uncharacterized protein</fullName>
    </submittedName>
</protein>
<keyword evidence="3" id="KW-0539">Nucleus</keyword>
<dbReference type="GO" id="GO:0005634">
    <property type="term" value="C:nucleus"/>
    <property type="evidence" value="ECO:0007669"/>
    <property type="project" value="UniProtKB-SubCell"/>
</dbReference>
<comment type="caution">
    <text evidence="5">The sequence shown here is derived from an EMBL/GenBank/DDBJ whole genome shotgun (WGS) entry which is preliminary data.</text>
</comment>
<feature type="compositionally biased region" description="Basic and acidic residues" evidence="4">
    <location>
        <begin position="18"/>
        <end position="42"/>
    </location>
</feature>
<proteinExistence type="inferred from homology"/>
<evidence type="ECO:0000256" key="4">
    <source>
        <dbReference type="SAM" id="MobiDB-lite"/>
    </source>
</evidence>
<dbReference type="EMBL" id="JAKLMC020000001">
    <property type="protein sequence ID" value="KAK5958891.1"/>
    <property type="molecule type" value="Genomic_DNA"/>
</dbReference>
<evidence type="ECO:0000313" key="5">
    <source>
        <dbReference type="EMBL" id="KAK5958891.1"/>
    </source>
</evidence>
<feature type="compositionally biased region" description="Basic and acidic residues" evidence="4">
    <location>
        <begin position="351"/>
        <end position="369"/>
    </location>
</feature>
<dbReference type="GO" id="GO:0030688">
    <property type="term" value="C:preribosome, small subunit precursor"/>
    <property type="evidence" value="ECO:0007669"/>
    <property type="project" value="InterPro"/>
</dbReference>
<feature type="compositionally biased region" description="Low complexity" evidence="4">
    <location>
        <begin position="233"/>
        <end position="246"/>
    </location>
</feature>
<dbReference type="Pfam" id="PF05997">
    <property type="entry name" value="Nop52"/>
    <property type="match status" value="1"/>
</dbReference>
<evidence type="ECO:0000313" key="6">
    <source>
        <dbReference type="Proteomes" id="UP001316803"/>
    </source>
</evidence>
<evidence type="ECO:0000256" key="3">
    <source>
        <dbReference type="ARBA" id="ARBA00023242"/>
    </source>
</evidence>
<organism evidence="5 6">
    <name type="scientific">Knufia fluminis</name>
    <dbReference type="NCBI Taxonomy" id="191047"/>
    <lineage>
        <taxon>Eukaryota</taxon>
        <taxon>Fungi</taxon>
        <taxon>Dikarya</taxon>
        <taxon>Ascomycota</taxon>
        <taxon>Pezizomycotina</taxon>
        <taxon>Eurotiomycetes</taxon>
        <taxon>Chaetothyriomycetidae</taxon>
        <taxon>Chaetothyriales</taxon>
        <taxon>Trichomeriaceae</taxon>
        <taxon>Knufia</taxon>
    </lineage>
</organism>
<dbReference type="Proteomes" id="UP001316803">
    <property type="component" value="Unassembled WGS sequence"/>
</dbReference>
<evidence type="ECO:0000256" key="2">
    <source>
        <dbReference type="ARBA" id="ARBA00006374"/>
    </source>
</evidence>
<reference evidence="5 6" key="1">
    <citation type="submission" date="2022-12" db="EMBL/GenBank/DDBJ databases">
        <title>Genomic features and morphological characterization of a novel Knufia sp. strain isolated from spacecraft assembly facility.</title>
        <authorList>
            <person name="Teixeira M."/>
            <person name="Chander A.M."/>
            <person name="Stajich J.E."/>
            <person name="Venkateswaran K."/>
        </authorList>
    </citation>
    <scope>NUCLEOTIDE SEQUENCE [LARGE SCALE GENOMIC DNA]</scope>
    <source>
        <strain evidence="5 6">FJI-L2-BK-P2</strain>
    </source>
</reference>
<feature type="region of interest" description="Disordered" evidence="4">
    <location>
        <begin position="330"/>
        <end position="369"/>
    </location>
</feature>
<comment type="similarity">
    <text evidence="2">Belongs to the RRP1 family.</text>
</comment>
<dbReference type="GO" id="GO:0006364">
    <property type="term" value="P:rRNA processing"/>
    <property type="evidence" value="ECO:0007669"/>
    <property type="project" value="InterPro"/>
</dbReference>
<sequence length="369" mass="41013">MAVSKSHNERSNKRRKLSPPEEDHEHETWVSKRKAKTTDARNGDVPTTTPHSLAVNNHATEELPSVKDLASSESSLRRAAMKAITKHLESRSPSNPLSPTECLQLWRGFWVAIYMHDSKNAISVQNLLRDIAHTFAIVSAKDEEAQKAENGGDQAPDPNKQQHVWLTTYHTAFHETMVHEWAGIDSHRLNKALLTYRFVTRELFQLCFGPLFVSPQQEPTEPPAQKKTKKQSSKASNATQTSTSTADEASCAKAISISTSIIHVLETAGPLNPSDRKIPDGLRLHILDIWNDELFGALDIFTEQSKSDDESESSAAKSRSDGMTAVLGLLRQPLERTAKSDSGAQRHVRMRAKDTLQGLEEREKGISAD</sequence>
<dbReference type="InterPro" id="IPR010301">
    <property type="entry name" value="RRP1"/>
</dbReference>
<feature type="compositionally biased region" description="Basic and acidic residues" evidence="4">
    <location>
        <begin position="1"/>
        <end position="11"/>
    </location>
</feature>
<gene>
    <name evidence="5" type="ORF">OHC33_000735</name>
</gene>
<dbReference type="AlphaFoldDB" id="A0AAN8F2L7"/>
<accession>A0AAN8F2L7</accession>
<comment type="subcellular location">
    <subcellularLocation>
        <location evidence="1">Nucleus</location>
    </subcellularLocation>
</comment>
<evidence type="ECO:0000256" key="1">
    <source>
        <dbReference type="ARBA" id="ARBA00004123"/>
    </source>
</evidence>
<name>A0AAN8F2L7_9EURO</name>
<feature type="region of interest" description="Disordered" evidence="4">
    <location>
        <begin position="1"/>
        <end position="52"/>
    </location>
</feature>